<dbReference type="Proteomes" id="UP000824072">
    <property type="component" value="Unassembled WGS sequence"/>
</dbReference>
<dbReference type="Gene3D" id="3.30.565.10">
    <property type="entry name" value="Histidine kinase-like ATPase, C-terminal domain"/>
    <property type="match status" value="1"/>
</dbReference>
<feature type="transmembrane region" description="Helical" evidence="13">
    <location>
        <begin position="92"/>
        <end position="112"/>
    </location>
</feature>
<comment type="catalytic activity">
    <reaction evidence="1">
        <text>ATP + protein L-histidine = ADP + protein N-phospho-L-histidine.</text>
        <dbReference type="EC" id="2.7.13.3"/>
    </reaction>
</comment>
<evidence type="ECO:0000256" key="11">
    <source>
        <dbReference type="ARBA" id="ARBA00023012"/>
    </source>
</evidence>
<organism evidence="15 16">
    <name type="scientific">Candidatus Pullichristensenella excrementigallinarum</name>
    <dbReference type="NCBI Taxonomy" id="2840907"/>
    <lineage>
        <taxon>Bacteria</taxon>
        <taxon>Bacillati</taxon>
        <taxon>Bacillota</taxon>
        <taxon>Clostridia</taxon>
        <taxon>Candidatus Pullichristensenella</taxon>
    </lineage>
</organism>
<evidence type="ECO:0000256" key="1">
    <source>
        <dbReference type="ARBA" id="ARBA00000085"/>
    </source>
</evidence>
<dbReference type="InterPro" id="IPR025201">
    <property type="entry name" value="KdpD_TM"/>
</dbReference>
<keyword evidence="12 13" id="KW-0472">Membrane</keyword>
<keyword evidence="9" id="KW-0067">ATP-binding</keyword>
<evidence type="ECO:0000256" key="13">
    <source>
        <dbReference type="SAM" id="Phobius"/>
    </source>
</evidence>
<evidence type="ECO:0000313" key="16">
    <source>
        <dbReference type="Proteomes" id="UP000824072"/>
    </source>
</evidence>
<evidence type="ECO:0000256" key="6">
    <source>
        <dbReference type="ARBA" id="ARBA00022692"/>
    </source>
</evidence>
<dbReference type="Pfam" id="PF00512">
    <property type="entry name" value="HisKA"/>
    <property type="match status" value="1"/>
</dbReference>
<sequence length="368" mass="40776">MSMRAKLQEAMVFSLRDTIVSVLILLVATGTCMLLRELDDGDIFVSMIFLFGVALISRLTDGFFYGIAASVISVGLINFAFTYPYYEFCLNISGYPLAFVTMLAVSLLISGMTSQIKQQEKRYYSARVEQMRANLLRAVSHDLRTPLTSISGAASILKNHLDDMDRESQKSLLGEISDDADWLIRMVENLLSITRINADRASVIKRPEAAEEILSEAVRKYRKRFENPKVEICLPSELLLVPMDPILIEQVVTNLLENAALHAQGATRIRLSVRELGGEAVFEVEDNGCGIAQTLLPVLFEPKAASDNDASRNSRNMGIGLSVCRTIILAHGGRMTAENRLGGGARFRFTLPLEGEENHDQTGNHSDR</sequence>
<protein>
    <recommendedName>
        <fullName evidence="3">histidine kinase</fullName>
        <ecNumber evidence="3">2.7.13.3</ecNumber>
    </recommendedName>
</protein>
<dbReference type="InterPro" id="IPR036097">
    <property type="entry name" value="HisK_dim/P_sf"/>
</dbReference>
<dbReference type="InterPro" id="IPR003594">
    <property type="entry name" value="HATPase_dom"/>
</dbReference>
<dbReference type="SMART" id="SM00388">
    <property type="entry name" value="HisKA"/>
    <property type="match status" value="1"/>
</dbReference>
<evidence type="ECO:0000256" key="7">
    <source>
        <dbReference type="ARBA" id="ARBA00022741"/>
    </source>
</evidence>
<evidence type="ECO:0000256" key="3">
    <source>
        <dbReference type="ARBA" id="ARBA00012438"/>
    </source>
</evidence>
<dbReference type="PRINTS" id="PR00344">
    <property type="entry name" value="BCTRLSENSOR"/>
</dbReference>
<feature type="domain" description="Histidine kinase" evidence="14">
    <location>
        <begin position="138"/>
        <end position="355"/>
    </location>
</feature>
<dbReference type="InterPro" id="IPR004358">
    <property type="entry name" value="Sig_transdc_His_kin-like_C"/>
</dbReference>
<evidence type="ECO:0000256" key="12">
    <source>
        <dbReference type="ARBA" id="ARBA00023136"/>
    </source>
</evidence>
<dbReference type="GO" id="GO:0005886">
    <property type="term" value="C:plasma membrane"/>
    <property type="evidence" value="ECO:0007669"/>
    <property type="project" value="TreeGrafter"/>
</dbReference>
<dbReference type="PANTHER" id="PTHR45569:SF1">
    <property type="entry name" value="SENSOR PROTEIN KDPD"/>
    <property type="match status" value="1"/>
</dbReference>
<keyword evidence="8" id="KW-0418">Kinase</keyword>
<evidence type="ECO:0000256" key="5">
    <source>
        <dbReference type="ARBA" id="ARBA00022679"/>
    </source>
</evidence>
<comment type="caution">
    <text evidence="15">The sequence shown here is derived from an EMBL/GenBank/DDBJ whole genome shotgun (WGS) entry which is preliminary data.</text>
</comment>
<dbReference type="Gene3D" id="1.10.287.130">
    <property type="match status" value="1"/>
</dbReference>
<evidence type="ECO:0000256" key="10">
    <source>
        <dbReference type="ARBA" id="ARBA00022989"/>
    </source>
</evidence>
<dbReference type="Pfam" id="PF13493">
    <property type="entry name" value="DUF4118"/>
    <property type="match status" value="1"/>
</dbReference>
<dbReference type="SMART" id="SM00387">
    <property type="entry name" value="HATPase_c"/>
    <property type="match status" value="1"/>
</dbReference>
<dbReference type="InterPro" id="IPR036890">
    <property type="entry name" value="HATPase_C_sf"/>
</dbReference>
<dbReference type="InterPro" id="IPR038318">
    <property type="entry name" value="KdpD_sf"/>
</dbReference>
<dbReference type="InterPro" id="IPR003661">
    <property type="entry name" value="HisK_dim/P_dom"/>
</dbReference>
<evidence type="ECO:0000256" key="9">
    <source>
        <dbReference type="ARBA" id="ARBA00022840"/>
    </source>
</evidence>
<dbReference type="Gene3D" id="1.20.120.620">
    <property type="entry name" value="Backbone structure of the membrane domain of e. Coli histidine kinase receptor kdpd"/>
    <property type="match status" value="1"/>
</dbReference>
<dbReference type="InterPro" id="IPR005467">
    <property type="entry name" value="His_kinase_dom"/>
</dbReference>
<name>A0A9D1I9S9_9FIRM</name>
<accession>A0A9D1I9S9</accession>
<keyword evidence="6 13" id="KW-0812">Transmembrane</keyword>
<dbReference type="SUPFAM" id="SSF55874">
    <property type="entry name" value="ATPase domain of HSP90 chaperone/DNA topoisomerase II/histidine kinase"/>
    <property type="match status" value="1"/>
</dbReference>
<feature type="transmembrane region" description="Helical" evidence="13">
    <location>
        <begin position="12"/>
        <end position="31"/>
    </location>
</feature>
<evidence type="ECO:0000256" key="2">
    <source>
        <dbReference type="ARBA" id="ARBA00004141"/>
    </source>
</evidence>
<evidence type="ECO:0000259" key="14">
    <source>
        <dbReference type="PROSITE" id="PS50109"/>
    </source>
</evidence>
<dbReference type="PANTHER" id="PTHR45569">
    <property type="entry name" value="SENSOR PROTEIN KDPD"/>
    <property type="match status" value="1"/>
</dbReference>
<keyword evidence="11" id="KW-0902">Two-component regulatory system</keyword>
<evidence type="ECO:0000256" key="8">
    <source>
        <dbReference type="ARBA" id="ARBA00022777"/>
    </source>
</evidence>
<dbReference type="PROSITE" id="PS50109">
    <property type="entry name" value="HIS_KIN"/>
    <property type="match status" value="1"/>
</dbReference>
<dbReference type="InterPro" id="IPR052023">
    <property type="entry name" value="Histidine_kinase_KdpD"/>
</dbReference>
<dbReference type="GO" id="GO:0000155">
    <property type="term" value="F:phosphorelay sensor kinase activity"/>
    <property type="evidence" value="ECO:0007669"/>
    <property type="project" value="InterPro"/>
</dbReference>
<evidence type="ECO:0000256" key="4">
    <source>
        <dbReference type="ARBA" id="ARBA00022553"/>
    </source>
</evidence>
<gene>
    <name evidence="15" type="ORF">IAB02_01940</name>
</gene>
<comment type="subcellular location">
    <subcellularLocation>
        <location evidence="2">Membrane</location>
        <topology evidence="2">Multi-pass membrane protein</topology>
    </subcellularLocation>
</comment>
<keyword evidence="4" id="KW-0597">Phosphoprotein</keyword>
<proteinExistence type="predicted"/>
<keyword evidence="5" id="KW-0808">Transferase</keyword>
<dbReference type="EC" id="2.7.13.3" evidence="3"/>
<feature type="transmembrane region" description="Helical" evidence="13">
    <location>
        <begin position="67"/>
        <end position="86"/>
    </location>
</feature>
<dbReference type="Pfam" id="PF02518">
    <property type="entry name" value="HATPase_c"/>
    <property type="match status" value="1"/>
</dbReference>
<dbReference type="SUPFAM" id="SSF47384">
    <property type="entry name" value="Homodimeric domain of signal transducing histidine kinase"/>
    <property type="match status" value="1"/>
</dbReference>
<dbReference type="CDD" id="cd00082">
    <property type="entry name" value="HisKA"/>
    <property type="match status" value="1"/>
</dbReference>
<reference evidence="15" key="1">
    <citation type="submission" date="2020-10" db="EMBL/GenBank/DDBJ databases">
        <authorList>
            <person name="Gilroy R."/>
        </authorList>
    </citation>
    <scope>NUCLEOTIDE SEQUENCE</scope>
    <source>
        <strain evidence="15">ChiHcec3-11533</strain>
    </source>
</reference>
<dbReference type="EMBL" id="DVMU01000044">
    <property type="protein sequence ID" value="HIU33302.1"/>
    <property type="molecule type" value="Genomic_DNA"/>
</dbReference>
<reference evidence="15" key="2">
    <citation type="journal article" date="2021" name="PeerJ">
        <title>Extensive microbial diversity within the chicken gut microbiome revealed by metagenomics and culture.</title>
        <authorList>
            <person name="Gilroy R."/>
            <person name="Ravi A."/>
            <person name="Getino M."/>
            <person name="Pursley I."/>
            <person name="Horton D.L."/>
            <person name="Alikhan N.F."/>
            <person name="Baker D."/>
            <person name="Gharbi K."/>
            <person name="Hall N."/>
            <person name="Watson M."/>
            <person name="Adriaenssens E.M."/>
            <person name="Foster-Nyarko E."/>
            <person name="Jarju S."/>
            <person name="Secka A."/>
            <person name="Antonio M."/>
            <person name="Oren A."/>
            <person name="Chaudhuri R.R."/>
            <person name="La Ragione R."/>
            <person name="Hildebrand F."/>
            <person name="Pallen M.J."/>
        </authorList>
    </citation>
    <scope>NUCLEOTIDE SEQUENCE</scope>
    <source>
        <strain evidence="15">ChiHcec3-11533</strain>
    </source>
</reference>
<evidence type="ECO:0000313" key="15">
    <source>
        <dbReference type="EMBL" id="HIU33302.1"/>
    </source>
</evidence>
<dbReference type="GO" id="GO:0005524">
    <property type="term" value="F:ATP binding"/>
    <property type="evidence" value="ECO:0007669"/>
    <property type="project" value="UniProtKB-KW"/>
</dbReference>
<dbReference type="AlphaFoldDB" id="A0A9D1I9S9"/>
<keyword evidence="7" id="KW-0547">Nucleotide-binding</keyword>
<keyword evidence="10 13" id="KW-1133">Transmembrane helix</keyword>